<dbReference type="InterPro" id="IPR040051">
    <property type="entry name" value="SECISBP2"/>
</dbReference>
<evidence type="ECO:0000313" key="3">
    <source>
        <dbReference type="Proteomes" id="UP001652640"/>
    </source>
</evidence>
<dbReference type="InterPro" id="IPR004038">
    <property type="entry name" value="Ribosomal_eL8/eL30/eS12/Gad45"/>
</dbReference>
<evidence type="ECO:0000256" key="1">
    <source>
        <dbReference type="SAM" id="MobiDB-lite"/>
    </source>
</evidence>
<feature type="compositionally biased region" description="Polar residues" evidence="1">
    <location>
        <begin position="326"/>
        <end position="338"/>
    </location>
</feature>
<dbReference type="SUPFAM" id="SSF55315">
    <property type="entry name" value="L30e-like"/>
    <property type="match status" value="1"/>
</dbReference>
<evidence type="ECO:0000259" key="2">
    <source>
        <dbReference type="Pfam" id="PF01248"/>
    </source>
</evidence>
<feature type="compositionally biased region" description="Basic and acidic residues" evidence="1">
    <location>
        <begin position="436"/>
        <end position="447"/>
    </location>
</feature>
<dbReference type="Pfam" id="PF01248">
    <property type="entry name" value="Ribosomal_L7Ae"/>
    <property type="match status" value="1"/>
</dbReference>
<feature type="compositionally biased region" description="Polar residues" evidence="1">
    <location>
        <begin position="259"/>
        <end position="275"/>
    </location>
</feature>
<reference evidence="3" key="1">
    <citation type="journal article" date="2022" name="J. Hered.">
        <title>A De Novo Chromosome-Level Genome Assembly of the White-Tailed Deer, Odocoileus Virginianus.</title>
        <authorList>
            <person name="London E.W."/>
            <person name="Roca A.L."/>
            <person name="Novakofski J.E."/>
            <person name="Mateus-Pinilla N.E."/>
        </authorList>
    </citation>
    <scope>NUCLEOTIDE SEQUENCE [LARGE SCALE GENOMIC DNA]</scope>
</reference>
<feature type="region of interest" description="Disordered" evidence="1">
    <location>
        <begin position="679"/>
        <end position="710"/>
    </location>
</feature>
<feature type="compositionally biased region" description="Acidic residues" evidence="1">
    <location>
        <begin position="461"/>
        <end position="472"/>
    </location>
</feature>
<feature type="region of interest" description="Disordered" evidence="1">
    <location>
        <begin position="222"/>
        <end position="349"/>
    </location>
</feature>
<keyword evidence="3" id="KW-1185">Reference proteome</keyword>
<accession>A0ABM4HIV0</accession>
<reference evidence="4" key="2">
    <citation type="submission" date="2025-08" db="UniProtKB">
        <authorList>
            <consortium name="RefSeq"/>
        </authorList>
    </citation>
    <scope>IDENTIFICATION</scope>
    <source>
        <tissue evidence="4">Tongue muscle</tissue>
    </source>
</reference>
<feature type="domain" description="Ribosomal protein eL8/eL30/eS12/Gadd45" evidence="2">
    <location>
        <begin position="555"/>
        <end position="652"/>
    </location>
</feature>
<dbReference type="PANTHER" id="PTHR13284">
    <property type="entry name" value="GH01354P"/>
    <property type="match status" value="1"/>
</dbReference>
<feature type="compositionally biased region" description="Polar residues" evidence="1">
    <location>
        <begin position="166"/>
        <end position="175"/>
    </location>
</feature>
<dbReference type="Proteomes" id="UP001652640">
    <property type="component" value="Chromosome 31"/>
</dbReference>
<dbReference type="InterPro" id="IPR029064">
    <property type="entry name" value="Ribosomal_eL30-like_sf"/>
</dbReference>
<dbReference type="Gene3D" id="3.30.1330.30">
    <property type="match status" value="1"/>
</dbReference>
<dbReference type="RefSeq" id="XP_070315495.1">
    <property type="nucleotide sequence ID" value="XM_070459394.1"/>
</dbReference>
<name>A0ABM4HIV0_ODOVR</name>
<feature type="region of interest" description="Disordered" evidence="1">
    <location>
        <begin position="386"/>
        <end position="475"/>
    </location>
</feature>
<gene>
    <name evidence="4" type="primary">SECISBP2</name>
</gene>
<dbReference type="PANTHER" id="PTHR13284:SF9">
    <property type="entry name" value="SELENOCYSTEINE INSERTION SEQUENCE-BINDING PROTEIN 2"/>
    <property type="match status" value="1"/>
</dbReference>
<proteinExistence type="predicted"/>
<protein>
    <submittedName>
        <fullName evidence="4">Selenocysteine insertion sequence-binding protein 2 isoform X8</fullName>
    </submittedName>
</protein>
<sequence length="749" mass="83224">MASEGRREPAAEGIKLSADVKPFVPKFAGLNVGWSDSSEARVFPSCAATPYYPCAQELAVPEQKLYTDDMAFGASAFPSQYFSSEIPLHPYAYSPYTLQSPQNVCPVPGSPYDDNQPSCFGGFQTVKSRSEHTCLLPQDTKAVFKKKTYGEQKFGSKKADGPLSSDLKSVKSSPRVSIHAENSLKSDGYYKRTDRKSRIIEKSGSASKLEFGFTSLDFPELQSPENSEIPEIQKQPKWGPLRSTPTNIALLREVGTPSAVLSESKASQGGTPEQNEASRKNKKKKEKSKSKYEVLTVQEPPRIEDAEEFPNLAVASERRDRVESPKFQSKQQPQNNFKSSRKKSQIPVQLDLGGMLTALEKKQHSSNAKQSSRPVVFSVGAVPVLSKDSMSGKKGHRLAQVKTPHNPLDSTSPMMKKGKQREVPKAKKPTPLKKIILKERQERKQQRLQENVLSPAFPSDDVQDVQDEESGGDDQILKPLDVLGEAKESVSCVPVAESKSEEQLGAEPQKETESCPKIHSRRFRDYCSQMLSKEVDACVTDLLKELVRFQDRMYQKDPVKAKAKRRLVLGLREVLKHLKLRKLKCIIISPNCEKIQSKAGGLDDTLRTIIDYACDQNIPFVFALNRKALGRSLNKAVPVSVVGIFSYDGAQDQFHRMVELTMAARQAYRTMLESARQEPLGELGPCTPTSPPSQGPSCPAEDSPLAPTGKEEPHYIEVWRSHLEAYSRCALELEESLEASTSQMMNLNL</sequence>
<organism evidence="3 4">
    <name type="scientific">Odocoileus virginianus</name>
    <name type="common">White-tailed deer</name>
    <dbReference type="NCBI Taxonomy" id="9874"/>
    <lineage>
        <taxon>Eukaryota</taxon>
        <taxon>Metazoa</taxon>
        <taxon>Chordata</taxon>
        <taxon>Craniata</taxon>
        <taxon>Vertebrata</taxon>
        <taxon>Euteleostomi</taxon>
        <taxon>Mammalia</taxon>
        <taxon>Eutheria</taxon>
        <taxon>Laurasiatheria</taxon>
        <taxon>Artiodactyla</taxon>
        <taxon>Ruminantia</taxon>
        <taxon>Pecora</taxon>
        <taxon>Cervidae</taxon>
        <taxon>Odocoileinae</taxon>
        <taxon>Odocoileus</taxon>
    </lineage>
</organism>
<feature type="region of interest" description="Disordered" evidence="1">
    <location>
        <begin position="153"/>
        <end position="178"/>
    </location>
</feature>
<evidence type="ECO:0000313" key="4">
    <source>
        <dbReference type="RefSeq" id="XP_070315495.1"/>
    </source>
</evidence>
<dbReference type="GeneID" id="110132665"/>